<feature type="transmembrane region" description="Helical" evidence="8">
    <location>
        <begin position="12"/>
        <end position="31"/>
    </location>
</feature>
<evidence type="ECO:0000256" key="3">
    <source>
        <dbReference type="ARBA" id="ARBA00012438"/>
    </source>
</evidence>
<evidence type="ECO:0000313" key="10">
    <source>
        <dbReference type="EMBL" id="MCP1101950.1"/>
    </source>
</evidence>
<dbReference type="InterPro" id="IPR005467">
    <property type="entry name" value="His_kinase_dom"/>
</dbReference>
<dbReference type="SMART" id="SM00387">
    <property type="entry name" value="HATPase_c"/>
    <property type="match status" value="1"/>
</dbReference>
<dbReference type="CDD" id="cd00075">
    <property type="entry name" value="HATPase"/>
    <property type="match status" value="1"/>
</dbReference>
<keyword evidence="8" id="KW-1133">Transmembrane helix</keyword>
<dbReference type="InterPro" id="IPR003594">
    <property type="entry name" value="HATPase_dom"/>
</dbReference>
<keyword evidence="6" id="KW-0418">Kinase</keyword>
<dbReference type="PANTHER" id="PTHR45453">
    <property type="entry name" value="PHOSPHATE REGULON SENSOR PROTEIN PHOR"/>
    <property type="match status" value="1"/>
</dbReference>
<dbReference type="PRINTS" id="PR00344">
    <property type="entry name" value="BCTRLSENSOR"/>
</dbReference>
<accession>A0ABT1E7Z7</accession>
<comment type="catalytic activity">
    <reaction evidence="1">
        <text>ATP + protein L-histidine = ADP + protein N-phospho-L-histidine.</text>
        <dbReference type="EC" id="2.7.13.3"/>
    </reaction>
</comment>
<dbReference type="InterPro" id="IPR036890">
    <property type="entry name" value="HATPase_C_sf"/>
</dbReference>
<evidence type="ECO:0000256" key="4">
    <source>
        <dbReference type="ARBA" id="ARBA00022553"/>
    </source>
</evidence>
<dbReference type="InterPro" id="IPR050351">
    <property type="entry name" value="BphY/WalK/GraS-like"/>
</dbReference>
<dbReference type="EC" id="2.7.13.3" evidence="3"/>
<dbReference type="SMART" id="SM00388">
    <property type="entry name" value="HisKA"/>
    <property type="match status" value="1"/>
</dbReference>
<keyword evidence="10" id="KW-0067">ATP-binding</keyword>
<reference evidence="10 11" key="1">
    <citation type="journal article" date="2022" name="Genome Biol. Evol.">
        <title>Host diet, physiology and behaviors set the stage for Lachnospiraceae cladogenesis.</title>
        <authorList>
            <person name="Vera-Ponce De Leon A."/>
            <person name="Schneider M."/>
            <person name="Jahnes B.C."/>
            <person name="Sadowski V."/>
            <person name="Camuy-Velez L.A."/>
            <person name="Duan J."/>
            <person name="Sabree Z.L."/>
        </authorList>
    </citation>
    <scope>NUCLEOTIDE SEQUENCE [LARGE SCALE GENOMIC DNA]</scope>
    <source>
        <strain evidence="10 11">PAL113</strain>
    </source>
</reference>
<dbReference type="SUPFAM" id="SSF47384">
    <property type="entry name" value="Homodimeric domain of signal transducing histidine kinase"/>
    <property type="match status" value="1"/>
</dbReference>
<dbReference type="Gene3D" id="1.10.287.130">
    <property type="match status" value="1"/>
</dbReference>
<evidence type="ECO:0000256" key="7">
    <source>
        <dbReference type="ARBA" id="ARBA00023012"/>
    </source>
</evidence>
<organism evidence="10 11">
    <name type="scientific">Aequitasia blattaphilus</name>
    <dbReference type="NCBI Taxonomy" id="2949332"/>
    <lineage>
        <taxon>Bacteria</taxon>
        <taxon>Bacillati</taxon>
        <taxon>Bacillota</taxon>
        <taxon>Clostridia</taxon>
        <taxon>Lachnospirales</taxon>
        <taxon>Lachnospiraceae</taxon>
        <taxon>Aequitasia</taxon>
    </lineage>
</organism>
<dbReference type="Pfam" id="PF00512">
    <property type="entry name" value="HisKA"/>
    <property type="match status" value="1"/>
</dbReference>
<dbReference type="PANTHER" id="PTHR45453:SF1">
    <property type="entry name" value="PHOSPHATE REGULON SENSOR PROTEIN PHOR"/>
    <property type="match status" value="1"/>
</dbReference>
<keyword evidence="8" id="KW-0812">Transmembrane</keyword>
<evidence type="ECO:0000313" key="11">
    <source>
        <dbReference type="Proteomes" id="UP001523566"/>
    </source>
</evidence>
<dbReference type="PROSITE" id="PS50109">
    <property type="entry name" value="HIS_KIN"/>
    <property type="match status" value="1"/>
</dbReference>
<protein>
    <recommendedName>
        <fullName evidence="3">histidine kinase</fullName>
        <ecNumber evidence="3">2.7.13.3</ecNumber>
    </recommendedName>
</protein>
<dbReference type="CDD" id="cd00082">
    <property type="entry name" value="HisKA"/>
    <property type="match status" value="1"/>
</dbReference>
<dbReference type="RefSeq" id="WP_262065738.1">
    <property type="nucleotide sequence ID" value="NZ_JAMXOD010000006.1"/>
</dbReference>
<sequence length="436" mass="49366">MKLQKKISRSTIIIVLAALIVSYLLTILVVYRQTLRLVEDELVSEADYMIAAVNIAGEDYLEDLDAVRRSTRVTLIDEQGDVLYDYVGGAKEENHKRRPEVIEVLKSGSGKDVRKSATTGKDTVYFAKKMEDGRIFRVSKSIDTALVISLRILPWIGLIMLVMCGVSWRISKWQVKKIIAPLNQMDLEDPMKNQVYEELTPLLVNIDELNKEKEKIGKMRKEFTANVSHELKTPLTSISGYAELMKDGLVKKEDMAEFSNRIYGESKRMISLIEDVIQLSRLDEEVEVEKEEIDLFELTLMTVNRLSPMAAKYKVHIKMTGEPVTITGIKKVIEEMVQNLCENAIKYNKENGEVTVWVGKTLQGIKISVADTGIGIPKNQLDRVFERFYRVDVSHSKEVEGTGLGLSIVKHGAILHDAKIQIDSEKDQGTKVEIVF</sequence>
<dbReference type="EMBL" id="JAMZFW010000006">
    <property type="protein sequence ID" value="MCP1101950.1"/>
    <property type="molecule type" value="Genomic_DNA"/>
</dbReference>
<proteinExistence type="predicted"/>
<evidence type="ECO:0000256" key="5">
    <source>
        <dbReference type="ARBA" id="ARBA00022679"/>
    </source>
</evidence>
<gene>
    <name evidence="10" type="ORF">NK125_05900</name>
</gene>
<evidence type="ECO:0000259" key="9">
    <source>
        <dbReference type="PROSITE" id="PS50109"/>
    </source>
</evidence>
<keyword evidence="10" id="KW-0547">Nucleotide-binding</keyword>
<keyword evidence="5" id="KW-0808">Transferase</keyword>
<keyword evidence="7" id="KW-0902">Two-component regulatory system</keyword>
<comment type="caution">
    <text evidence="10">The sequence shown here is derived from an EMBL/GenBank/DDBJ whole genome shotgun (WGS) entry which is preliminary data.</text>
</comment>
<evidence type="ECO:0000256" key="6">
    <source>
        <dbReference type="ARBA" id="ARBA00022777"/>
    </source>
</evidence>
<dbReference type="Pfam" id="PF02518">
    <property type="entry name" value="HATPase_c"/>
    <property type="match status" value="1"/>
</dbReference>
<name>A0ABT1E7Z7_9FIRM</name>
<comment type="subcellular location">
    <subcellularLocation>
        <location evidence="2">Membrane</location>
    </subcellularLocation>
</comment>
<keyword evidence="4" id="KW-0597">Phosphoprotein</keyword>
<dbReference type="InterPro" id="IPR004358">
    <property type="entry name" value="Sig_transdc_His_kin-like_C"/>
</dbReference>
<evidence type="ECO:0000256" key="1">
    <source>
        <dbReference type="ARBA" id="ARBA00000085"/>
    </source>
</evidence>
<keyword evidence="11" id="KW-1185">Reference proteome</keyword>
<dbReference type="InterPro" id="IPR036097">
    <property type="entry name" value="HisK_dim/P_sf"/>
</dbReference>
<evidence type="ECO:0000256" key="8">
    <source>
        <dbReference type="SAM" id="Phobius"/>
    </source>
</evidence>
<dbReference type="GO" id="GO:0005524">
    <property type="term" value="F:ATP binding"/>
    <property type="evidence" value="ECO:0007669"/>
    <property type="project" value="UniProtKB-KW"/>
</dbReference>
<dbReference type="Proteomes" id="UP001523566">
    <property type="component" value="Unassembled WGS sequence"/>
</dbReference>
<dbReference type="Gene3D" id="3.30.565.10">
    <property type="entry name" value="Histidine kinase-like ATPase, C-terminal domain"/>
    <property type="match status" value="1"/>
</dbReference>
<evidence type="ECO:0000256" key="2">
    <source>
        <dbReference type="ARBA" id="ARBA00004370"/>
    </source>
</evidence>
<feature type="domain" description="Histidine kinase" evidence="9">
    <location>
        <begin position="226"/>
        <end position="436"/>
    </location>
</feature>
<dbReference type="InterPro" id="IPR003661">
    <property type="entry name" value="HisK_dim/P_dom"/>
</dbReference>
<keyword evidence="8" id="KW-0472">Membrane</keyword>
<dbReference type="SUPFAM" id="SSF55874">
    <property type="entry name" value="ATPase domain of HSP90 chaperone/DNA topoisomerase II/histidine kinase"/>
    <property type="match status" value="1"/>
</dbReference>